<evidence type="ECO:0000313" key="1">
    <source>
        <dbReference type="EMBL" id="RNF27108.1"/>
    </source>
</evidence>
<name>A0A3R7LH11_9TRYP</name>
<dbReference type="Proteomes" id="UP000284403">
    <property type="component" value="Unassembled WGS sequence"/>
</dbReference>
<organism evidence="1 2">
    <name type="scientific">Trypanosoma conorhini</name>
    <dbReference type="NCBI Taxonomy" id="83891"/>
    <lineage>
        <taxon>Eukaryota</taxon>
        <taxon>Discoba</taxon>
        <taxon>Euglenozoa</taxon>
        <taxon>Kinetoplastea</taxon>
        <taxon>Metakinetoplastina</taxon>
        <taxon>Trypanosomatida</taxon>
        <taxon>Trypanosomatidae</taxon>
        <taxon>Trypanosoma</taxon>
    </lineage>
</organism>
<gene>
    <name evidence="1" type="ORF">Tco025E_00662</name>
</gene>
<reference evidence="1 2" key="1">
    <citation type="journal article" date="2018" name="BMC Genomics">
        <title>Genomic comparison of Trypanosoma conorhini and Trypanosoma rangeli to Trypanosoma cruzi strains of high and low virulence.</title>
        <authorList>
            <person name="Bradwell K.R."/>
            <person name="Koparde V.N."/>
            <person name="Matveyev A.V."/>
            <person name="Serrano M.G."/>
            <person name="Alves J.M."/>
            <person name="Parikh H."/>
            <person name="Huang B."/>
            <person name="Lee V."/>
            <person name="Espinosa-Alvarez O."/>
            <person name="Ortiz P.A."/>
            <person name="Costa-Martins A.G."/>
            <person name="Teixeira M.M."/>
            <person name="Buck G.A."/>
        </authorList>
    </citation>
    <scope>NUCLEOTIDE SEQUENCE [LARGE SCALE GENOMIC DNA]</scope>
    <source>
        <strain evidence="1 2">025E</strain>
    </source>
</reference>
<dbReference type="PANTHER" id="PTHR38828">
    <property type="match status" value="1"/>
</dbReference>
<keyword evidence="2" id="KW-1185">Reference proteome</keyword>
<protein>
    <submittedName>
        <fullName evidence="1">Uncharacterized protein</fullName>
    </submittedName>
</protein>
<dbReference type="EMBL" id="MKKU01000016">
    <property type="protein sequence ID" value="RNF27108.1"/>
    <property type="molecule type" value="Genomic_DNA"/>
</dbReference>
<comment type="caution">
    <text evidence="1">The sequence shown here is derived from an EMBL/GenBank/DDBJ whole genome shotgun (WGS) entry which is preliminary data.</text>
</comment>
<dbReference type="InterPro" id="IPR039963">
    <property type="entry name" value="Unchar_22kDa"/>
</dbReference>
<dbReference type="RefSeq" id="XP_029232314.1">
    <property type="nucleotide sequence ID" value="XM_029367602.1"/>
</dbReference>
<accession>A0A3R7LH11</accession>
<proteinExistence type="predicted"/>
<sequence>MRNASFMPQYIEISTCAPLCTVSYRCCLASYLLRSLCVGSRKLGTASLLLVREAMADAPKTRTLTREEVEQSANRLSTRYRAEVHLRPLVQQKTISQEEVAHSIKHLYDDSIAHRQQRLREIEQSANAEVEKFRARQKKLGADEVETMVHHLYEESIQRKQLKFQELYERELVSLQRTRKTLGKKEQEMVVARLYNEGMDNTRKKHIALFERFVLDRQPKPVYRSEGEVLAACDKLTRGEGVTSA</sequence>
<dbReference type="AlphaFoldDB" id="A0A3R7LH11"/>
<dbReference type="OrthoDB" id="271880at2759"/>
<evidence type="ECO:0000313" key="2">
    <source>
        <dbReference type="Proteomes" id="UP000284403"/>
    </source>
</evidence>
<dbReference type="PANTHER" id="PTHR38828:SF1">
    <property type="match status" value="1"/>
</dbReference>
<dbReference type="GeneID" id="40314273"/>